<evidence type="ECO:0000256" key="3">
    <source>
        <dbReference type="ARBA" id="ARBA00022553"/>
    </source>
</evidence>
<sequence>MNSYETKLFQLQQDQQYTLSKISHEIRNPVTLINSSLQLLSEKYPEIADCDYWEDIMDNMEYLKALLQDLSSYNNASRISPQTVYMDIFLEKVAASVRPVLQYLNIQFECRIRHPLPALSIDEIKIRQALLNLIRNAEEAIQSPGEIRLSAQTDGAFLCISVTDNGPGIPKEYLDTLFDPFVTHKPEGTGLGLSIVRTVAKAHGGTVSVQTGSSGTTFTLQLPLSPETSVY</sequence>
<name>A0A9D1WIP8_9FIRM</name>
<dbReference type="InterPro" id="IPR005467">
    <property type="entry name" value="His_kinase_dom"/>
</dbReference>
<organism evidence="7 8">
    <name type="scientific">Candidatus Blautia gallistercoris</name>
    <dbReference type="NCBI Taxonomy" id="2838490"/>
    <lineage>
        <taxon>Bacteria</taxon>
        <taxon>Bacillati</taxon>
        <taxon>Bacillota</taxon>
        <taxon>Clostridia</taxon>
        <taxon>Lachnospirales</taxon>
        <taxon>Lachnospiraceae</taxon>
        <taxon>Blautia</taxon>
    </lineage>
</organism>
<dbReference type="InterPro" id="IPR036097">
    <property type="entry name" value="HisK_dim/P_sf"/>
</dbReference>
<keyword evidence="4 7" id="KW-0418">Kinase</keyword>
<keyword evidence="5" id="KW-0902">Two-component regulatory system</keyword>
<dbReference type="SMART" id="SM00388">
    <property type="entry name" value="HisKA"/>
    <property type="match status" value="1"/>
</dbReference>
<evidence type="ECO:0000313" key="8">
    <source>
        <dbReference type="Proteomes" id="UP000886817"/>
    </source>
</evidence>
<comment type="caution">
    <text evidence="7">The sequence shown here is derived from an EMBL/GenBank/DDBJ whole genome shotgun (WGS) entry which is preliminary data.</text>
</comment>
<dbReference type="Gene3D" id="1.10.287.130">
    <property type="match status" value="1"/>
</dbReference>
<evidence type="ECO:0000256" key="1">
    <source>
        <dbReference type="ARBA" id="ARBA00000085"/>
    </source>
</evidence>
<dbReference type="InterPro" id="IPR003594">
    <property type="entry name" value="HATPase_dom"/>
</dbReference>
<evidence type="ECO:0000313" key="7">
    <source>
        <dbReference type="EMBL" id="HIX59939.1"/>
    </source>
</evidence>
<keyword evidence="4 7" id="KW-0808">Transferase</keyword>
<dbReference type="PRINTS" id="PR00344">
    <property type="entry name" value="BCTRLSENSOR"/>
</dbReference>
<dbReference type="EMBL" id="DXEX01000204">
    <property type="protein sequence ID" value="HIX59939.1"/>
    <property type="molecule type" value="Genomic_DNA"/>
</dbReference>
<dbReference type="Gene3D" id="3.30.565.10">
    <property type="entry name" value="Histidine kinase-like ATPase, C-terminal domain"/>
    <property type="match status" value="1"/>
</dbReference>
<reference evidence="7" key="2">
    <citation type="submission" date="2021-04" db="EMBL/GenBank/DDBJ databases">
        <authorList>
            <person name="Gilroy R."/>
        </authorList>
    </citation>
    <scope>NUCLEOTIDE SEQUENCE</scope>
    <source>
        <strain evidence="7">ChiSjej1B19-8411</strain>
    </source>
</reference>
<dbReference type="SUPFAM" id="SSF55874">
    <property type="entry name" value="ATPase domain of HSP90 chaperone/DNA topoisomerase II/histidine kinase"/>
    <property type="match status" value="1"/>
</dbReference>
<evidence type="ECO:0000259" key="6">
    <source>
        <dbReference type="PROSITE" id="PS50109"/>
    </source>
</evidence>
<dbReference type="InterPro" id="IPR003661">
    <property type="entry name" value="HisK_dim/P_dom"/>
</dbReference>
<dbReference type="Pfam" id="PF00512">
    <property type="entry name" value="HisKA"/>
    <property type="match status" value="1"/>
</dbReference>
<evidence type="ECO:0000256" key="5">
    <source>
        <dbReference type="ARBA" id="ARBA00023012"/>
    </source>
</evidence>
<evidence type="ECO:0000256" key="4">
    <source>
        <dbReference type="ARBA" id="ARBA00022777"/>
    </source>
</evidence>
<dbReference type="Pfam" id="PF02518">
    <property type="entry name" value="HATPase_c"/>
    <property type="match status" value="1"/>
</dbReference>
<comment type="catalytic activity">
    <reaction evidence="1">
        <text>ATP + protein L-histidine = ADP + protein N-phospho-L-histidine.</text>
        <dbReference type="EC" id="2.7.13.3"/>
    </reaction>
</comment>
<dbReference type="PANTHER" id="PTHR43547:SF2">
    <property type="entry name" value="HYBRID SIGNAL TRANSDUCTION HISTIDINE KINASE C"/>
    <property type="match status" value="1"/>
</dbReference>
<dbReference type="AlphaFoldDB" id="A0A9D1WIP8"/>
<dbReference type="PROSITE" id="PS50109">
    <property type="entry name" value="HIS_KIN"/>
    <property type="match status" value="1"/>
</dbReference>
<evidence type="ECO:0000256" key="2">
    <source>
        <dbReference type="ARBA" id="ARBA00012438"/>
    </source>
</evidence>
<dbReference type="EC" id="2.7.13.3" evidence="2"/>
<dbReference type="CDD" id="cd00082">
    <property type="entry name" value="HisKA"/>
    <property type="match status" value="1"/>
</dbReference>
<dbReference type="CDD" id="cd00075">
    <property type="entry name" value="HATPase"/>
    <property type="match status" value="1"/>
</dbReference>
<dbReference type="GO" id="GO:0000155">
    <property type="term" value="F:phosphorelay sensor kinase activity"/>
    <property type="evidence" value="ECO:0007669"/>
    <property type="project" value="InterPro"/>
</dbReference>
<dbReference type="InterPro" id="IPR004358">
    <property type="entry name" value="Sig_transdc_His_kin-like_C"/>
</dbReference>
<dbReference type="InterPro" id="IPR036890">
    <property type="entry name" value="HATPase_C_sf"/>
</dbReference>
<dbReference type="PANTHER" id="PTHR43547">
    <property type="entry name" value="TWO-COMPONENT HISTIDINE KINASE"/>
    <property type="match status" value="1"/>
</dbReference>
<proteinExistence type="predicted"/>
<dbReference type="SUPFAM" id="SSF47384">
    <property type="entry name" value="Homodimeric domain of signal transducing histidine kinase"/>
    <property type="match status" value="1"/>
</dbReference>
<feature type="domain" description="Histidine kinase" evidence="6">
    <location>
        <begin position="21"/>
        <end position="226"/>
    </location>
</feature>
<protein>
    <recommendedName>
        <fullName evidence="2">histidine kinase</fullName>
        <ecNumber evidence="2">2.7.13.3</ecNumber>
    </recommendedName>
</protein>
<reference evidence="7" key="1">
    <citation type="journal article" date="2021" name="PeerJ">
        <title>Extensive microbial diversity within the chicken gut microbiome revealed by metagenomics and culture.</title>
        <authorList>
            <person name="Gilroy R."/>
            <person name="Ravi A."/>
            <person name="Getino M."/>
            <person name="Pursley I."/>
            <person name="Horton D.L."/>
            <person name="Alikhan N.F."/>
            <person name="Baker D."/>
            <person name="Gharbi K."/>
            <person name="Hall N."/>
            <person name="Watson M."/>
            <person name="Adriaenssens E.M."/>
            <person name="Foster-Nyarko E."/>
            <person name="Jarju S."/>
            <person name="Secka A."/>
            <person name="Antonio M."/>
            <person name="Oren A."/>
            <person name="Chaudhuri R.R."/>
            <person name="La Ragione R."/>
            <person name="Hildebrand F."/>
            <person name="Pallen M.J."/>
        </authorList>
    </citation>
    <scope>NUCLEOTIDE SEQUENCE</scope>
    <source>
        <strain evidence="7">ChiSjej1B19-8411</strain>
    </source>
</reference>
<accession>A0A9D1WIP8</accession>
<gene>
    <name evidence="7" type="ORF">IAA45_09535</name>
</gene>
<keyword evidence="3" id="KW-0597">Phosphoprotein</keyword>
<dbReference type="SMART" id="SM00387">
    <property type="entry name" value="HATPase_c"/>
    <property type="match status" value="1"/>
</dbReference>
<dbReference type="Proteomes" id="UP000886817">
    <property type="component" value="Unassembled WGS sequence"/>
</dbReference>